<reference evidence="1 2" key="1">
    <citation type="submission" date="2014-04" db="EMBL/GenBank/DDBJ databases">
        <title>Aquimarina sp. 22II-S11-z7 Genome Sequencing.</title>
        <authorList>
            <person name="Lai Q."/>
        </authorList>
    </citation>
    <scope>NUCLEOTIDE SEQUENCE [LARGE SCALE GENOMIC DNA]</scope>
    <source>
        <strain evidence="1 2">22II-S11-z7</strain>
    </source>
</reference>
<proteinExistence type="predicted"/>
<sequence length="374" mass="42373">MFTYSCVNDDSFFPDSIDAKITSTTTIVSILNDIKTRNSIVNEEDLCFTFKYPLIFGYNTDSTIRVDDYQGLLRVISGQSANFNITGLQFPIQIMFKGADSAVLIENEDALINVLRQCEIKTFRDVFNHLYKQCFKFEYPIVLSDKDNKEVDIDSEESFSRFLVDQGASYQPGFKFPISILVAPDLKSKRISTYYEFYEIINNCVGCPAIRFEIEPLQDNEYRFIPDIEVMEGYQLFFKINGEVITDQTIDGNPFTRRFTPGTYETCIKVITPNCLKGTIACKEIVVEPICPVVTYTNERVTGTNTYKFNPSVTGVSNDVTIGWYVNEVFIENSLLSAGIVELDLDQGTNKVCAKVITPNCPDGQQFCDEIVVP</sequence>
<protein>
    <submittedName>
        <fullName evidence="1">Uncharacterized protein</fullName>
    </submittedName>
</protein>
<dbReference type="EMBL" id="AQRA01000006">
    <property type="protein sequence ID" value="EZH73299.1"/>
    <property type="molecule type" value="Genomic_DNA"/>
</dbReference>
<organism evidence="1 2">
    <name type="scientific">Aquimarina atlantica</name>
    <dbReference type="NCBI Taxonomy" id="1317122"/>
    <lineage>
        <taxon>Bacteria</taxon>
        <taxon>Pseudomonadati</taxon>
        <taxon>Bacteroidota</taxon>
        <taxon>Flavobacteriia</taxon>
        <taxon>Flavobacteriales</taxon>
        <taxon>Flavobacteriaceae</taxon>
        <taxon>Aquimarina</taxon>
    </lineage>
</organism>
<gene>
    <name evidence="1" type="ORF">ATO12_20065</name>
</gene>
<comment type="caution">
    <text evidence="1">The sequence shown here is derived from an EMBL/GenBank/DDBJ whole genome shotgun (WGS) entry which is preliminary data.</text>
</comment>
<accession>A0A023BTM8</accession>
<dbReference type="eggNOG" id="ENOG5032WG4">
    <property type="taxonomic scope" value="Bacteria"/>
</dbReference>
<evidence type="ECO:0000313" key="1">
    <source>
        <dbReference type="EMBL" id="EZH73299.1"/>
    </source>
</evidence>
<evidence type="ECO:0000313" key="2">
    <source>
        <dbReference type="Proteomes" id="UP000023541"/>
    </source>
</evidence>
<dbReference type="OrthoDB" id="1199198at2"/>
<name>A0A023BTM8_9FLAO</name>
<keyword evidence="2" id="KW-1185">Reference proteome</keyword>
<dbReference type="AlphaFoldDB" id="A0A023BTM8"/>
<dbReference type="Proteomes" id="UP000023541">
    <property type="component" value="Unassembled WGS sequence"/>
</dbReference>
<dbReference type="RefSeq" id="WP_034243242.1">
    <property type="nucleotide sequence ID" value="NZ_AQRA01000006.1"/>
</dbReference>